<dbReference type="AlphaFoldDB" id="A0AA39ZVR2"/>
<keyword evidence="2" id="KW-0472">Membrane</keyword>
<evidence type="ECO:0000256" key="1">
    <source>
        <dbReference type="SAM" id="MobiDB-lite"/>
    </source>
</evidence>
<feature type="region of interest" description="Disordered" evidence="1">
    <location>
        <begin position="1"/>
        <end position="72"/>
    </location>
</feature>
<feature type="compositionally biased region" description="Polar residues" evidence="1">
    <location>
        <begin position="43"/>
        <end position="57"/>
    </location>
</feature>
<evidence type="ECO:0000313" key="3">
    <source>
        <dbReference type="EMBL" id="KAK0704471.1"/>
    </source>
</evidence>
<feature type="compositionally biased region" description="Low complexity" evidence="1">
    <location>
        <begin position="1"/>
        <end position="16"/>
    </location>
</feature>
<reference evidence="3" key="1">
    <citation type="submission" date="2023-06" db="EMBL/GenBank/DDBJ databases">
        <title>Genome-scale phylogeny and comparative genomics of the fungal order Sordariales.</title>
        <authorList>
            <consortium name="Lawrence Berkeley National Laboratory"/>
            <person name="Hensen N."/>
            <person name="Bonometti L."/>
            <person name="Westerberg I."/>
            <person name="Brannstrom I.O."/>
            <person name="Guillou S."/>
            <person name="Cros-Aarteil S."/>
            <person name="Calhoun S."/>
            <person name="Haridas S."/>
            <person name="Kuo A."/>
            <person name="Mondo S."/>
            <person name="Pangilinan J."/>
            <person name="Riley R."/>
            <person name="Labutti K."/>
            <person name="Andreopoulos B."/>
            <person name="Lipzen A."/>
            <person name="Chen C."/>
            <person name="Yanf M."/>
            <person name="Daum C."/>
            <person name="Ng V."/>
            <person name="Clum A."/>
            <person name="Steindorff A."/>
            <person name="Ohm R."/>
            <person name="Martin F."/>
            <person name="Silar P."/>
            <person name="Natvig D."/>
            <person name="Lalanne C."/>
            <person name="Gautier V."/>
            <person name="Ament-Velasquez S.L."/>
            <person name="Kruys A."/>
            <person name="Hutchinson M.I."/>
            <person name="Powell A.J."/>
            <person name="Barry K."/>
            <person name="Miller A.N."/>
            <person name="Grigoriev I.V."/>
            <person name="Debuchy R."/>
            <person name="Gladieux P."/>
            <person name="Thoren M.H."/>
            <person name="Johannesson H."/>
        </authorList>
    </citation>
    <scope>NUCLEOTIDE SEQUENCE</scope>
    <source>
        <strain evidence="3">SMH4607-1</strain>
    </source>
</reference>
<comment type="caution">
    <text evidence="3">The sequence shown here is derived from an EMBL/GenBank/DDBJ whole genome shotgun (WGS) entry which is preliminary data.</text>
</comment>
<keyword evidence="2" id="KW-0812">Transmembrane</keyword>
<protein>
    <recommendedName>
        <fullName evidence="5">Transmembrane protein</fullName>
    </recommendedName>
</protein>
<evidence type="ECO:0008006" key="5">
    <source>
        <dbReference type="Google" id="ProtNLM"/>
    </source>
</evidence>
<name>A0AA39ZVR2_9PEZI</name>
<organism evidence="3 4">
    <name type="scientific">Lasiosphaeris hirsuta</name>
    <dbReference type="NCBI Taxonomy" id="260670"/>
    <lineage>
        <taxon>Eukaryota</taxon>
        <taxon>Fungi</taxon>
        <taxon>Dikarya</taxon>
        <taxon>Ascomycota</taxon>
        <taxon>Pezizomycotina</taxon>
        <taxon>Sordariomycetes</taxon>
        <taxon>Sordariomycetidae</taxon>
        <taxon>Sordariales</taxon>
        <taxon>Lasiosphaeriaceae</taxon>
        <taxon>Lasiosphaeris</taxon>
    </lineage>
</organism>
<evidence type="ECO:0000313" key="4">
    <source>
        <dbReference type="Proteomes" id="UP001172102"/>
    </source>
</evidence>
<sequence>MEDLGSTGSTGPTGSTAANLISAGMTRTSGTRRPEQPLGESIALTNVNNSQEGNPGSSDLRPEQNASDTKPTSRKRLARLSIAILIIGPAASFGALGFLAFLWIGSHRARNGLSTQQLWFDMLDSNWILRAIPFVTLVLRTAISMEAGIATSMLAAVLIERPGVRLSRLAPVSVLRSTDSPPYVLAWNARGDVLTPPLHVLCCLLVILLITTSAIQLSSNILLFDFADAVIPRFPTKANATIPFSYSANSGPTKYVNRNQAAYLEYSAQFPRFAEYSQPPIQPGPGQERDFRDTGVVYRAFIPLSKDLRQLLRQYSGPATVLNAQVVCARPTISRFAVSSPQIPGRSQIRFANLTYSLNTPAPLLESSIDMFAGRFAEAAKRLRNISMPVTVSSIALEDPDPDPGPDTSRGTQETQWPMSIASYLFAGERAFLLFNWTGSLTDWSQDDDNASPDAWVSRRDRHDEWATVSHRTKQLSFDMTLCFTLFNSTPYLIETMGMGEAATVAEPEIAWDSTADMLSTANATKYLSPPDNTGERPGILAMGALRLASEIPKNYTGYKSIGVGASVTEQVILAMENVQAKLAVLDPSGILFGQMRWAAVLCYDINLDSYIGLHSSFIAVFQAIIQHTRDPAVAVQALLTMATANAYVELQPYFDFELPAQYSVWAQAFVPTHWTGFTAVAAAIVVHTLAVAAVAALFLRETRYTELGNAWQAVAQLVTNNADDNGDMRLLLLPSAARDTSSVFKKRLREGGRDVRYRVVVGEEDSPHLERVD</sequence>
<accession>A0AA39ZVR2</accession>
<gene>
    <name evidence="3" type="ORF">B0H67DRAFT_557273</name>
</gene>
<keyword evidence="2" id="KW-1133">Transmembrane helix</keyword>
<feature type="transmembrane region" description="Helical" evidence="2">
    <location>
        <begin position="675"/>
        <end position="700"/>
    </location>
</feature>
<feature type="transmembrane region" description="Helical" evidence="2">
    <location>
        <begin position="80"/>
        <end position="104"/>
    </location>
</feature>
<proteinExistence type="predicted"/>
<keyword evidence="4" id="KW-1185">Reference proteome</keyword>
<dbReference type="Proteomes" id="UP001172102">
    <property type="component" value="Unassembled WGS sequence"/>
</dbReference>
<evidence type="ECO:0000256" key="2">
    <source>
        <dbReference type="SAM" id="Phobius"/>
    </source>
</evidence>
<feature type="transmembrane region" description="Helical" evidence="2">
    <location>
        <begin position="127"/>
        <end position="159"/>
    </location>
</feature>
<dbReference type="EMBL" id="JAUKUA010000007">
    <property type="protein sequence ID" value="KAK0704471.1"/>
    <property type="molecule type" value="Genomic_DNA"/>
</dbReference>
<feature type="region of interest" description="Disordered" evidence="1">
    <location>
        <begin position="394"/>
        <end position="414"/>
    </location>
</feature>
<feature type="transmembrane region" description="Helical" evidence="2">
    <location>
        <begin position="198"/>
        <end position="217"/>
    </location>
</feature>